<dbReference type="EMBL" id="JAGQAF010000003">
    <property type="protein sequence ID" value="MCE8536949.1"/>
    <property type="molecule type" value="Genomic_DNA"/>
</dbReference>
<keyword evidence="7" id="KW-0472">Membrane</keyword>
<evidence type="ECO:0000313" key="9">
    <source>
        <dbReference type="EMBL" id="MCE8536949.1"/>
    </source>
</evidence>
<evidence type="ECO:0000256" key="5">
    <source>
        <dbReference type="ARBA" id="ARBA00022729"/>
    </source>
</evidence>
<dbReference type="Proteomes" id="UP000813672">
    <property type="component" value="Unassembled WGS sequence"/>
</dbReference>
<name>A0A9Q3WJ92_9RHOB</name>
<dbReference type="Gene3D" id="3.20.20.370">
    <property type="entry name" value="Glycoside hydrolase/deacetylase"/>
    <property type="match status" value="1"/>
</dbReference>
<dbReference type="GO" id="GO:0005576">
    <property type="term" value="C:extracellular region"/>
    <property type="evidence" value="ECO:0007669"/>
    <property type="project" value="UniProtKB-SubCell"/>
</dbReference>
<evidence type="ECO:0000256" key="3">
    <source>
        <dbReference type="ARBA" id="ARBA00010973"/>
    </source>
</evidence>
<proteinExistence type="inferred from homology"/>
<dbReference type="GO" id="GO:0005975">
    <property type="term" value="P:carbohydrate metabolic process"/>
    <property type="evidence" value="ECO:0007669"/>
    <property type="project" value="InterPro"/>
</dbReference>
<keyword evidence="5" id="KW-0732">Signal</keyword>
<keyword evidence="7" id="KW-1133">Transmembrane helix</keyword>
<feature type="domain" description="NodB homology" evidence="8">
    <location>
        <begin position="131"/>
        <end position="220"/>
    </location>
</feature>
<accession>A0A9Q3WJ92</accession>
<evidence type="ECO:0000256" key="1">
    <source>
        <dbReference type="ARBA" id="ARBA00003236"/>
    </source>
</evidence>
<dbReference type="Pfam" id="PF01522">
    <property type="entry name" value="Polysacc_deac_1"/>
    <property type="match status" value="1"/>
</dbReference>
<evidence type="ECO:0000313" key="10">
    <source>
        <dbReference type="Proteomes" id="UP000813672"/>
    </source>
</evidence>
<comment type="caution">
    <text evidence="9">The sequence shown here is derived from an EMBL/GenBank/DDBJ whole genome shotgun (WGS) entry which is preliminary data.</text>
</comment>
<evidence type="ECO:0000256" key="2">
    <source>
        <dbReference type="ARBA" id="ARBA00004613"/>
    </source>
</evidence>
<feature type="transmembrane region" description="Helical" evidence="7">
    <location>
        <begin position="21"/>
        <end position="45"/>
    </location>
</feature>
<dbReference type="PANTHER" id="PTHR34216:SF3">
    <property type="entry name" value="POLY-BETA-1,6-N-ACETYL-D-GLUCOSAMINE N-DEACETYLASE"/>
    <property type="match status" value="1"/>
</dbReference>
<dbReference type="InterPro" id="IPR051398">
    <property type="entry name" value="Polysacch_Deacetylase"/>
</dbReference>
<evidence type="ECO:0000259" key="8">
    <source>
        <dbReference type="Pfam" id="PF01522"/>
    </source>
</evidence>
<dbReference type="GO" id="GO:0016810">
    <property type="term" value="F:hydrolase activity, acting on carbon-nitrogen (but not peptide) bonds"/>
    <property type="evidence" value="ECO:0007669"/>
    <property type="project" value="InterPro"/>
</dbReference>
<dbReference type="RefSeq" id="WP_234218774.1">
    <property type="nucleotide sequence ID" value="NZ_JAGQAF010000003.1"/>
</dbReference>
<gene>
    <name evidence="9" type="ORF">KBY27_05740</name>
</gene>
<dbReference type="AlphaFoldDB" id="A0A9Q3WJ92"/>
<organism evidence="9 10">
    <name type="scientific">Ruegeria pomeroyi</name>
    <dbReference type="NCBI Taxonomy" id="89184"/>
    <lineage>
        <taxon>Bacteria</taxon>
        <taxon>Pseudomonadati</taxon>
        <taxon>Pseudomonadota</taxon>
        <taxon>Alphaproteobacteria</taxon>
        <taxon>Rhodobacterales</taxon>
        <taxon>Roseobacteraceae</taxon>
        <taxon>Ruegeria</taxon>
    </lineage>
</organism>
<comment type="similarity">
    <text evidence="3">Belongs to the polysaccharide deacetylase family.</text>
</comment>
<evidence type="ECO:0000256" key="4">
    <source>
        <dbReference type="ARBA" id="ARBA00020071"/>
    </source>
</evidence>
<dbReference type="CDD" id="cd10969">
    <property type="entry name" value="CE4_Ecf1_like_5s"/>
    <property type="match status" value="1"/>
</dbReference>
<evidence type="ECO:0000256" key="6">
    <source>
        <dbReference type="ARBA" id="ARBA00032976"/>
    </source>
</evidence>
<dbReference type="InterPro" id="IPR011330">
    <property type="entry name" value="Glyco_hydro/deAcase_b/a-brl"/>
</dbReference>
<comment type="function">
    <text evidence="1">Is involved in generating a small heat-stable compound (Nod), an acylated oligomer of N-acetylglucosamine, that stimulates mitosis in various plant protoplasts.</text>
</comment>
<comment type="subcellular location">
    <subcellularLocation>
        <location evidence="2">Secreted</location>
    </subcellularLocation>
</comment>
<protein>
    <recommendedName>
        <fullName evidence="4">Chitooligosaccharide deacetylase</fullName>
    </recommendedName>
    <alternativeName>
        <fullName evidence="6">Nodulation protein B</fullName>
    </alternativeName>
</protein>
<keyword evidence="7" id="KW-0812">Transmembrane</keyword>
<reference evidence="9" key="1">
    <citation type="journal article" date="2021" name="Environ. Microbiol.">
        <title>Cryptic niche differentiation of novel sediment ecotypes of Rugeria pomeroyi correlates with nitrate respiration.</title>
        <authorList>
            <person name="Lin X."/>
            <person name="McNichol J."/>
            <person name="Chu X."/>
            <person name="Qian Y."/>
            <person name="Luo H."/>
        </authorList>
    </citation>
    <scope>NUCLEOTIDE SEQUENCE</scope>
    <source>
        <strain evidence="9">SZCCDBB064</strain>
    </source>
</reference>
<dbReference type="InterPro" id="IPR002509">
    <property type="entry name" value="NODB_dom"/>
</dbReference>
<dbReference type="PANTHER" id="PTHR34216">
    <property type="match status" value="1"/>
</dbReference>
<sequence>MSDARSLTPHTTARRALRRRLLLRMLAVTLLCGLAGGGLVALAGIPAAGPLGLLAGGAGFLAAARFWRLEPGVPVLTYHSVSDNAAWLPWRSEISIRPASLDRQLRLFRRMGMQIVDSETLVRARLAARPVPGNWMALHFDDGYLDNWVAAAPILRRHGACAALFVSTDFIAPPQPLRPMMGHEEPLRWDGYLSWDELRALEAEGTFRIEAHGTDHGRIATGPETVDRLTPENAGRLSWMQWARMPGDKHDWYLRRNRPVPLGSAVPVSAPALAARGWSSETGQESDAAYDARVRAVLATSREVIAREMGRAPVLFCWPQNQTSDRARALAREAGFLATTAGQARNTASDPAAILSRVHIGEDYAGFRCGWIDDLAVRAQIRCFQGYVGWVAVLGAVGALRRAVRLLTRLRVWGRGRGAGTGALQEGMS</sequence>
<evidence type="ECO:0000256" key="7">
    <source>
        <dbReference type="SAM" id="Phobius"/>
    </source>
</evidence>
<dbReference type="SUPFAM" id="SSF88713">
    <property type="entry name" value="Glycoside hydrolase/deacetylase"/>
    <property type="match status" value="1"/>
</dbReference>